<dbReference type="GO" id="GO:0004674">
    <property type="term" value="F:protein serine/threonine kinase activity"/>
    <property type="evidence" value="ECO:0007669"/>
    <property type="project" value="UniProtKB-KW"/>
</dbReference>
<evidence type="ECO:0000256" key="1">
    <source>
        <dbReference type="ARBA" id="ARBA00004251"/>
    </source>
</evidence>
<dbReference type="FunFam" id="1.10.510.10:FF:000240">
    <property type="entry name" value="Lectin-domain containing receptor kinase A4.3"/>
    <property type="match status" value="1"/>
</dbReference>
<evidence type="ECO:0000256" key="22">
    <source>
        <dbReference type="PROSITE-ProRule" id="PRU10141"/>
    </source>
</evidence>
<keyword evidence="11 22" id="KW-0547">Nucleotide-binding</keyword>
<dbReference type="InParanoid" id="A0A7N2LXV0"/>
<dbReference type="GO" id="GO:0030246">
    <property type="term" value="F:carbohydrate binding"/>
    <property type="evidence" value="ECO:0007669"/>
    <property type="project" value="UniProtKB-KW"/>
</dbReference>
<comment type="similarity">
    <text evidence="2">Belongs to the leguminous lectin family.</text>
</comment>
<evidence type="ECO:0000256" key="3">
    <source>
        <dbReference type="ARBA" id="ARBA00008536"/>
    </source>
</evidence>
<evidence type="ECO:0000256" key="19">
    <source>
        <dbReference type="ARBA" id="ARBA00058054"/>
    </source>
</evidence>
<evidence type="ECO:0000256" key="11">
    <source>
        <dbReference type="ARBA" id="ARBA00022741"/>
    </source>
</evidence>
<dbReference type="PROSITE" id="PS00308">
    <property type="entry name" value="LECTIN_LEGUME_ALPHA"/>
    <property type="match status" value="1"/>
</dbReference>
<feature type="transmembrane region" description="Helical" evidence="23">
    <location>
        <begin position="273"/>
        <end position="298"/>
    </location>
</feature>
<dbReference type="FunFam" id="2.60.120.200:FF:000103">
    <property type="entry name" value="L-type lectin-domain containing receptor kinase IX.1"/>
    <property type="match status" value="1"/>
</dbReference>
<evidence type="ECO:0000256" key="10">
    <source>
        <dbReference type="ARBA" id="ARBA00022734"/>
    </source>
</evidence>
<evidence type="ECO:0000256" key="6">
    <source>
        <dbReference type="ARBA" id="ARBA00022527"/>
    </source>
</evidence>
<dbReference type="AlphaFoldDB" id="A0A7N2LXV0"/>
<keyword evidence="5" id="KW-1003">Cell membrane</keyword>
<keyword evidence="10" id="KW-0430">Lectin</keyword>
<dbReference type="EnsemblPlants" id="QL06p037182:mrna">
    <property type="protein sequence ID" value="QL06p037182:mrna:CDS:2"/>
    <property type="gene ID" value="QL06p037182"/>
</dbReference>
<comment type="similarity">
    <text evidence="4">In the C-terminal section; belongs to the protein kinase superfamily. Ser/Thr protein kinase family.</text>
</comment>
<dbReference type="OrthoDB" id="4062651at2759"/>
<evidence type="ECO:0000256" key="14">
    <source>
        <dbReference type="ARBA" id="ARBA00022840"/>
    </source>
</evidence>
<gene>
    <name evidence="26" type="primary">LOC115993819</name>
</gene>
<dbReference type="InterPro" id="IPR008271">
    <property type="entry name" value="Ser/Thr_kinase_AS"/>
</dbReference>
<evidence type="ECO:0000256" key="4">
    <source>
        <dbReference type="ARBA" id="ARBA00010217"/>
    </source>
</evidence>
<dbReference type="PANTHER" id="PTHR27007">
    <property type="match status" value="1"/>
</dbReference>
<dbReference type="InterPro" id="IPR000719">
    <property type="entry name" value="Prot_kinase_dom"/>
</dbReference>
<dbReference type="Gene3D" id="2.60.120.200">
    <property type="match status" value="1"/>
</dbReference>
<dbReference type="Pfam" id="PF00139">
    <property type="entry name" value="Lectin_legB"/>
    <property type="match status" value="1"/>
</dbReference>
<keyword evidence="15 23" id="KW-1133">Transmembrane helix</keyword>
<evidence type="ECO:0000256" key="17">
    <source>
        <dbReference type="ARBA" id="ARBA00023170"/>
    </source>
</evidence>
<dbReference type="FunFam" id="3.30.200.20:FF:000168">
    <property type="entry name" value="L-type lectin-domain containing receptor kinase IX.1"/>
    <property type="match status" value="1"/>
</dbReference>
<comment type="subcellular location">
    <subcellularLocation>
        <location evidence="1">Cell membrane</location>
        <topology evidence="1">Single-pass type I membrane protein</topology>
    </subcellularLocation>
</comment>
<dbReference type="InterPro" id="IPR001220">
    <property type="entry name" value="Legume_lectin_dom"/>
</dbReference>
<dbReference type="SUPFAM" id="SSF56112">
    <property type="entry name" value="Protein kinase-like (PK-like)"/>
    <property type="match status" value="1"/>
</dbReference>
<dbReference type="GO" id="GO:0002229">
    <property type="term" value="P:defense response to oomycetes"/>
    <property type="evidence" value="ECO:0007669"/>
    <property type="project" value="UniProtKB-ARBA"/>
</dbReference>
<evidence type="ECO:0000256" key="13">
    <source>
        <dbReference type="ARBA" id="ARBA00022821"/>
    </source>
</evidence>
<dbReference type="OMA" id="VWIAYNA"/>
<dbReference type="InterPro" id="IPR050528">
    <property type="entry name" value="L-type_Lectin-RKs"/>
</dbReference>
<keyword evidence="27" id="KW-1185">Reference proteome</keyword>
<evidence type="ECO:0000256" key="5">
    <source>
        <dbReference type="ARBA" id="ARBA00022475"/>
    </source>
</evidence>
<evidence type="ECO:0000256" key="20">
    <source>
        <dbReference type="ARBA" id="ARBA00058818"/>
    </source>
</evidence>
<keyword evidence="7" id="KW-0808">Transferase</keyword>
<keyword evidence="8 23" id="KW-0812">Transmembrane</keyword>
<evidence type="ECO:0000256" key="7">
    <source>
        <dbReference type="ARBA" id="ARBA00022679"/>
    </source>
</evidence>
<evidence type="ECO:0000256" key="18">
    <source>
        <dbReference type="ARBA" id="ARBA00023180"/>
    </source>
</evidence>
<dbReference type="GO" id="GO:0005524">
    <property type="term" value="F:ATP binding"/>
    <property type="evidence" value="ECO:0007669"/>
    <property type="project" value="UniProtKB-UniRule"/>
</dbReference>
<dbReference type="Gene3D" id="3.30.200.20">
    <property type="entry name" value="Phosphorylase Kinase, domain 1"/>
    <property type="match status" value="1"/>
</dbReference>
<evidence type="ECO:0000256" key="15">
    <source>
        <dbReference type="ARBA" id="ARBA00022989"/>
    </source>
</evidence>
<evidence type="ECO:0000256" key="21">
    <source>
        <dbReference type="ARBA" id="ARBA00063357"/>
    </source>
</evidence>
<dbReference type="PROSITE" id="PS50011">
    <property type="entry name" value="PROTEIN_KINASE_DOM"/>
    <property type="match status" value="1"/>
</dbReference>
<evidence type="ECO:0000256" key="12">
    <source>
        <dbReference type="ARBA" id="ARBA00022777"/>
    </source>
</evidence>
<evidence type="ECO:0000259" key="25">
    <source>
        <dbReference type="PROSITE" id="PS50011"/>
    </source>
</evidence>
<feature type="chain" id="PRO_5029847612" description="Protein kinase domain-containing protein" evidence="24">
    <location>
        <begin position="26"/>
        <end position="650"/>
    </location>
</feature>
<dbReference type="Gramene" id="QL06p037182:mrna">
    <property type="protein sequence ID" value="QL06p037182:mrna:CDS:2"/>
    <property type="gene ID" value="QL06p037182"/>
</dbReference>
<keyword evidence="6" id="KW-0723">Serine/threonine-protein kinase</keyword>
<dbReference type="EMBL" id="LRBV02000006">
    <property type="status" value="NOT_ANNOTATED_CDS"/>
    <property type="molecule type" value="Genomic_DNA"/>
</dbReference>
<reference evidence="26 27" key="1">
    <citation type="journal article" date="2016" name="G3 (Bethesda)">
        <title>First Draft Assembly and Annotation of the Genome of a California Endemic Oak Quercus lobata Nee (Fagaceae).</title>
        <authorList>
            <person name="Sork V.L."/>
            <person name="Fitz-Gibbon S.T."/>
            <person name="Puiu D."/>
            <person name="Crepeau M."/>
            <person name="Gugger P.F."/>
            <person name="Sherman R."/>
            <person name="Stevens K."/>
            <person name="Langley C.H."/>
            <person name="Pellegrini M."/>
            <person name="Salzberg S.L."/>
        </authorList>
    </citation>
    <scope>NUCLEOTIDE SEQUENCE [LARGE SCALE GENOMIC DNA]</scope>
    <source>
        <strain evidence="26 27">cv. SW786</strain>
    </source>
</reference>
<dbReference type="RefSeq" id="XP_030973658.1">
    <property type="nucleotide sequence ID" value="XM_031117798.1"/>
</dbReference>
<organism evidence="26 27">
    <name type="scientific">Quercus lobata</name>
    <name type="common">Valley oak</name>
    <dbReference type="NCBI Taxonomy" id="97700"/>
    <lineage>
        <taxon>Eukaryota</taxon>
        <taxon>Viridiplantae</taxon>
        <taxon>Streptophyta</taxon>
        <taxon>Embryophyta</taxon>
        <taxon>Tracheophyta</taxon>
        <taxon>Spermatophyta</taxon>
        <taxon>Magnoliopsida</taxon>
        <taxon>eudicotyledons</taxon>
        <taxon>Gunneridae</taxon>
        <taxon>Pentapetalae</taxon>
        <taxon>rosids</taxon>
        <taxon>fabids</taxon>
        <taxon>Fagales</taxon>
        <taxon>Fagaceae</taxon>
        <taxon>Quercus</taxon>
    </lineage>
</organism>
<dbReference type="PROSITE" id="PS00108">
    <property type="entry name" value="PROTEIN_KINASE_ST"/>
    <property type="match status" value="1"/>
</dbReference>
<dbReference type="SMART" id="SM00220">
    <property type="entry name" value="S_TKc"/>
    <property type="match status" value="1"/>
</dbReference>
<dbReference type="Gene3D" id="1.10.510.10">
    <property type="entry name" value="Transferase(Phosphotransferase) domain 1"/>
    <property type="match status" value="1"/>
</dbReference>
<keyword evidence="18" id="KW-0325">Glycoprotein</keyword>
<keyword evidence="9 24" id="KW-0732">Signal</keyword>
<proteinExistence type="inferred from homology"/>
<keyword evidence="13" id="KW-0611">Plant defense</keyword>
<keyword evidence="16 23" id="KW-0472">Membrane</keyword>
<protein>
    <recommendedName>
        <fullName evidence="25">Protein kinase domain-containing protein</fullName>
    </recommendedName>
</protein>
<feature type="binding site" evidence="22">
    <location>
        <position position="369"/>
    </location>
    <ligand>
        <name>ATP</name>
        <dbReference type="ChEBI" id="CHEBI:30616"/>
    </ligand>
</feature>
<dbReference type="CDD" id="cd14066">
    <property type="entry name" value="STKc_IRAK"/>
    <property type="match status" value="1"/>
</dbReference>
<dbReference type="GeneID" id="115993819"/>
<dbReference type="KEGG" id="qlo:115993819"/>
<evidence type="ECO:0000313" key="26">
    <source>
        <dbReference type="EnsemblPlants" id="QL06p037182:mrna:CDS:2"/>
    </source>
</evidence>
<name>A0A7N2LXV0_QUELO</name>
<comment type="function">
    <text evidence="20">Promotes hydrogen peroxide H(2)O(2) production and cell death.</text>
</comment>
<keyword evidence="17" id="KW-0675">Receptor</keyword>
<dbReference type="InterPro" id="IPR000985">
    <property type="entry name" value="Lectin_LegA_CS"/>
</dbReference>
<dbReference type="GO" id="GO:0009626">
    <property type="term" value="P:plant-type hypersensitive response"/>
    <property type="evidence" value="ECO:0007669"/>
    <property type="project" value="UniProtKB-ARBA"/>
</dbReference>
<dbReference type="FunCoup" id="A0A7N2LXV0">
    <property type="interactions" value="177"/>
</dbReference>
<evidence type="ECO:0000256" key="9">
    <source>
        <dbReference type="ARBA" id="ARBA00022729"/>
    </source>
</evidence>
<dbReference type="GO" id="GO:0005886">
    <property type="term" value="C:plasma membrane"/>
    <property type="evidence" value="ECO:0007669"/>
    <property type="project" value="UniProtKB-SubCell"/>
</dbReference>
<evidence type="ECO:0000256" key="23">
    <source>
        <dbReference type="SAM" id="Phobius"/>
    </source>
</evidence>
<keyword evidence="14 22" id="KW-0067">ATP-binding</keyword>
<sequence>MATTFYNLFTLPLFFFIFLLPSAHSSVSFNITRFNPNALNVIYRGDAVPSVGAIEMNKVNYACRVGWATYAEKVPLWDSNTGNLANFTTHFSFIIDTQGSANYGHGLAFFLAPVGFEIPPNSVGGFLGLYNTTNSDSSKNQLVHVEFDSFANPEWDPAFTHVGINNNSISSAVDTTWNASFHSGDIADVWITYNASTRNLSVSWTYQRTSNTQENTSLSYQIDLRKVLPEWVTVGFSAATGYFGERHTLLSWEFSSSLDINVASGKKAKGRGLIVVLTVTGGVLIAGVIIAFSILYIWKGKKKETEETTNLTSMNDYLEKGAGPRRFSYRDLVSATNNFSNERKLGQGGFGAVYKGYLADLDMLIAVKKISRGSKQGKKEYVTEVKIFNQLRHRNLVQLIGWCHDKGEFLLVYEFMPNGSLDTHLFGKRNPLTWEVRYKISLGLASALLYLHEEWEQCVVHRDIKASNVMLDSSFNVKLGDFGLARLMDHELGPQTTGVAGTLGYMAPEYLRTARASKETDVYSFGVVALEIVTGRRSIDPMGKDSEMGLVEWIWNLHGKGDLLLALDEKLQSDFDEKQVKCLMIIGLWCSHPDQNLRPSIRQAIQVLKFEATMPNLPTEMHVPMYRVPTPAAISSSEASVSTTSLQHGR</sequence>
<dbReference type="SUPFAM" id="SSF49899">
    <property type="entry name" value="Concanavalin A-like lectins/glucanases"/>
    <property type="match status" value="1"/>
</dbReference>
<evidence type="ECO:0000256" key="24">
    <source>
        <dbReference type="SAM" id="SignalP"/>
    </source>
</evidence>
<keyword evidence="12" id="KW-0418">Kinase</keyword>
<dbReference type="Proteomes" id="UP000594261">
    <property type="component" value="Chromosome 6"/>
</dbReference>
<dbReference type="Pfam" id="PF00069">
    <property type="entry name" value="Pkinase"/>
    <property type="match status" value="1"/>
</dbReference>
<evidence type="ECO:0000256" key="8">
    <source>
        <dbReference type="ARBA" id="ARBA00022692"/>
    </source>
</evidence>
<reference evidence="26" key="2">
    <citation type="submission" date="2021-01" db="UniProtKB">
        <authorList>
            <consortium name="EnsemblPlants"/>
        </authorList>
    </citation>
    <scope>IDENTIFICATION</scope>
</reference>
<comment type="similarity">
    <text evidence="3">In the N-terminal section; belongs to the leguminous lectin family.</text>
</comment>
<evidence type="ECO:0000313" key="27">
    <source>
        <dbReference type="Proteomes" id="UP000594261"/>
    </source>
</evidence>
<feature type="signal peptide" evidence="24">
    <location>
        <begin position="1"/>
        <end position="25"/>
    </location>
</feature>
<evidence type="ECO:0000256" key="2">
    <source>
        <dbReference type="ARBA" id="ARBA00007606"/>
    </source>
</evidence>
<comment type="function">
    <text evidence="19">Involved in resistance response to the pathogenic oomycetes Phytophthora infestans and Phytophthora capsici.</text>
</comment>
<dbReference type="CDD" id="cd06899">
    <property type="entry name" value="lectin_legume_LecRK_Arcelin_ConA"/>
    <property type="match status" value="1"/>
</dbReference>
<dbReference type="InterPro" id="IPR011009">
    <property type="entry name" value="Kinase-like_dom_sf"/>
</dbReference>
<evidence type="ECO:0000256" key="16">
    <source>
        <dbReference type="ARBA" id="ARBA00023136"/>
    </source>
</evidence>
<dbReference type="PROSITE" id="PS00107">
    <property type="entry name" value="PROTEIN_KINASE_ATP"/>
    <property type="match status" value="1"/>
</dbReference>
<dbReference type="InterPro" id="IPR017441">
    <property type="entry name" value="Protein_kinase_ATP_BS"/>
</dbReference>
<comment type="subunit">
    <text evidence="21">Interacts with ABCG40.</text>
</comment>
<accession>A0A7N2LXV0</accession>
<dbReference type="InterPro" id="IPR013320">
    <property type="entry name" value="ConA-like_dom_sf"/>
</dbReference>
<feature type="domain" description="Protein kinase" evidence="25">
    <location>
        <begin position="339"/>
        <end position="617"/>
    </location>
</feature>